<dbReference type="Gene3D" id="1.10.8.210">
    <property type="entry name" value="Sirohaem synthase, dimerisation domain"/>
    <property type="match status" value="1"/>
</dbReference>
<evidence type="ECO:0000256" key="2">
    <source>
        <dbReference type="ARBA" id="ARBA00012400"/>
    </source>
</evidence>
<dbReference type="Proteomes" id="UP001156694">
    <property type="component" value="Unassembled WGS sequence"/>
</dbReference>
<dbReference type="RefSeq" id="WP_284379680.1">
    <property type="nucleotide sequence ID" value="NZ_BSNN01000008.1"/>
</dbReference>
<dbReference type="InterPro" id="IPR036291">
    <property type="entry name" value="NAD(P)-bd_dom_sf"/>
</dbReference>
<dbReference type="Gene3D" id="3.30.160.110">
    <property type="entry name" value="Siroheme synthase, domain 2"/>
    <property type="match status" value="1"/>
</dbReference>
<comment type="catalytic activity">
    <reaction evidence="6">
        <text>precorrin-2 + NAD(+) = sirohydrochlorin + NADH + 2 H(+)</text>
        <dbReference type="Rhea" id="RHEA:15613"/>
        <dbReference type="ChEBI" id="CHEBI:15378"/>
        <dbReference type="ChEBI" id="CHEBI:57540"/>
        <dbReference type="ChEBI" id="CHEBI:57945"/>
        <dbReference type="ChEBI" id="CHEBI:58351"/>
        <dbReference type="ChEBI" id="CHEBI:58827"/>
        <dbReference type="EC" id="1.3.1.76"/>
    </reaction>
</comment>
<dbReference type="InterPro" id="IPR035996">
    <property type="entry name" value="4pyrrol_Methylase_sf"/>
</dbReference>
<evidence type="ECO:0000313" key="8">
    <source>
        <dbReference type="EMBL" id="GLQ36145.1"/>
    </source>
</evidence>
<evidence type="ECO:0000313" key="9">
    <source>
        <dbReference type="Proteomes" id="UP001156694"/>
    </source>
</evidence>
<dbReference type="InterPro" id="IPR019478">
    <property type="entry name" value="Sirohaem_synthase_dimer_dom"/>
</dbReference>
<dbReference type="Pfam" id="PF13241">
    <property type="entry name" value="NAD_binding_7"/>
    <property type="match status" value="1"/>
</dbReference>
<evidence type="ECO:0000256" key="6">
    <source>
        <dbReference type="ARBA" id="ARBA00047561"/>
    </source>
</evidence>
<name>A0ABQ5VXZ9_9RHOB</name>
<evidence type="ECO:0000256" key="3">
    <source>
        <dbReference type="ARBA" id="ARBA00023002"/>
    </source>
</evidence>
<dbReference type="SUPFAM" id="SSF51735">
    <property type="entry name" value="NAD(P)-binding Rossmann-fold domains"/>
    <property type="match status" value="1"/>
</dbReference>
<organism evidence="8 9">
    <name type="scientific">Amylibacter marinus</name>
    <dbReference type="NCBI Taxonomy" id="1475483"/>
    <lineage>
        <taxon>Bacteria</taxon>
        <taxon>Pseudomonadati</taxon>
        <taxon>Pseudomonadota</taxon>
        <taxon>Alphaproteobacteria</taxon>
        <taxon>Rhodobacterales</taxon>
        <taxon>Paracoccaceae</taxon>
        <taxon>Amylibacter</taxon>
    </lineage>
</organism>
<dbReference type="Gene3D" id="3.40.1010.10">
    <property type="entry name" value="Cobalt-precorrin-4 Transmethylase, Domain 1"/>
    <property type="match status" value="1"/>
</dbReference>
<dbReference type="InterPro" id="IPR014777">
    <property type="entry name" value="4pyrrole_Mease_sub1"/>
</dbReference>
<dbReference type="InterPro" id="IPR006367">
    <property type="entry name" value="Sirohaem_synthase_N"/>
</dbReference>
<keyword evidence="4" id="KW-0520">NAD</keyword>
<keyword evidence="5" id="KW-0627">Porphyrin biosynthesis</keyword>
<dbReference type="Pfam" id="PF10414">
    <property type="entry name" value="CysG_dimeriser"/>
    <property type="match status" value="1"/>
</dbReference>
<dbReference type="InterPro" id="IPR037115">
    <property type="entry name" value="Sirohaem_synt_dimer_dom_sf"/>
</dbReference>
<protein>
    <recommendedName>
        <fullName evidence="2">precorrin-2 dehydrogenase</fullName>
        <ecNumber evidence="2">1.3.1.76</ecNumber>
    </recommendedName>
</protein>
<reference evidence="9" key="1">
    <citation type="journal article" date="2019" name="Int. J. Syst. Evol. Microbiol.">
        <title>The Global Catalogue of Microorganisms (GCM) 10K type strain sequencing project: providing services to taxonomists for standard genome sequencing and annotation.</title>
        <authorList>
            <consortium name="The Broad Institute Genomics Platform"/>
            <consortium name="The Broad Institute Genome Sequencing Center for Infectious Disease"/>
            <person name="Wu L."/>
            <person name="Ma J."/>
        </authorList>
    </citation>
    <scope>NUCLEOTIDE SEQUENCE [LARGE SCALE GENOMIC DNA]</scope>
    <source>
        <strain evidence="9">NBRC 110140</strain>
    </source>
</reference>
<dbReference type="EMBL" id="BSNN01000008">
    <property type="protein sequence ID" value="GLQ36145.1"/>
    <property type="molecule type" value="Genomic_DNA"/>
</dbReference>
<sequence length="307" mass="34077">MSMNNFPMFLRMVDRQVLIIGGGEQATQKARLMLKTNAQISVVAQELEPELARYLAEGRIHHITPPLTVEMMRNAQLVFSATGDVAEGATHAEMAKESNTLINVVDMPEFCEAMTPSIVDRAPLVVAIGTEGDAPVLGRQIKTAIEVMLEPDLGQFAAFAGRMRQRVAQMVPENQRRNFWRWVFADAPRKAFQIGARERAYGLVEDQIAVKGAEIVNESRLVFVHASEPNSDLRTLRDVKALQEADHVFYERGFHEEILELARRDAARAAYGGGEGQGETALSEARKMVSYGHEVVFITRADPADLS</sequence>
<dbReference type="InterPro" id="IPR028161">
    <property type="entry name" value="Met8-like"/>
</dbReference>
<dbReference type="SUPFAM" id="SSF75615">
    <property type="entry name" value="Siroheme synthase middle domains-like"/>
    <property type="match status" value="1"/>
</dbReference>
<dbReference type="Gene3D" id="3.40.50.720">
    <property type="entry name" value="NAD(P)-binding Rossmann-like Domain"/>
    <property type="match status" value="1"/>
</dbReference>
<gene>
    <name evidence="8" type="ORF">GCM10007939_24290</name>
</gene>
<evidence type="ECO:0000256" key="1">
    <source>
        <dbReference type="ARBA" id="ARBA00005010"/>
    </source>
</evidence>
<feature type="domain" description="Sirohaem synthase dimerisation" evidence="7">
    <location>
        <begin position="153"/>
        <end position="207"/>
    </location>
</feature>
<accession>A0ABQ5VXZ9</accession>
<dbReference type="PANTHER" id="PTHR35330">
    <property type="entry name" value="SIROHEME BIOSYNTHESIS PROTEIN MET8"/>
    <property type="match status" value="1"/>
</dbReference>
<keyword evidence="3" id="KW-0560">Oxidoreductase</keyword>
<dbReference type="PANTHER" id="PTHR35330:SF1">
    <property type="entry name" value="SIROHEME BIOSYNTHESIS PROTEIN MET8"/>
    <property type="match status" value="1"/>
</dbReference>
<dbReference type="NCBIfam" id="TIGR01470">
    <property type="entry name" value="cysG_Nterm"/>
    <property type="match status" value="1"/>
</dbReference>
<comment type="caution">
    <text evidence="8">The sequence shown here is derived from an EMBL/GenBank/DDBJ whole genome shotgun (WGS) entry which is preliminary data.</text>
</comment>
<proteinExistence type="predicted"/>
<evidence type="ECO:0000259" key="7">
    <source>
        <dbReference type="Pfam" id="PF10414"/>
    </source>
</evidence>
<dbReference type="SUPFAM" id="SSF53790">
    <property type="entry name" value="Tetrapyrrole methylase"/>
    <property type="match status" value="1"/>
</dbReference>
<dbReference type="EC" id="1.3.1.76" evidence="2"/>
<comment type="pathway">
    <text evidence="1">Porphyrin-containing compound metabolism; siroheme biosynthesis; sirohydrochlorin from precorrin-2: step 1/1.</text>
</comment>
<evidence type="ECO:0000256" key="4">
    <source>
        <dbReference type="ARBA" id="ARBA00023027"/>
    </source>
</evidence>
<keyword evidence="9" id="KW-1185">Reference proteome</keyword>
<evidence type="ECO:0000256" key="5">
    <source>
        <dbReference type="ARBA" id="ARBA00023244"/>
    </source>
</evidence>